<dbReference type="PROSITE" id="PS00411">
    <property type="entry name" value="KINESIN_MOTOR_1"/>
    <property type="match status" value="1"/>
</dbReference>
<dbReference type="EMBL" id="CAJNJA010058363">
    <property type="protein sequence ID" value="CAE7864848.1"/>
    <property type="molecule type" value="Genomic_DNA"/>
</dbReference>
<dbReference type="GO" id="GO:0005875">
    <property type="term" value="C:microtubule associated complex"/>
    <property type="evidence" value="ECO:0007669"/>
    <property type="project" value="TreeGrafter"/>
</dbReference>
<dbReference type="SUPFAM" id="SSF52540">
    <property type="entry name" value="P-loop containing nucleoside triphosphate hydrolases"/>
    <property type="match status" value="1"/>
</dbReference>
<keyword evidence="2" id="KW-0963">Cytoplasm</keyword>
<dbReference type="GO" id="GO:0003777">
    <property type="term" value="F:microtubule motor activity"/>
    <property type="evidence" value="ECO:0007669"/>
    <property type="project" value="InterPro"/>
</dbReference>
<protein>
    <recommendedName>
        <fullName evidence="7">Kinesin-like protein</fullName>
    </recommendedName>
</protein>
<dbReference type="SMART" id="SM00129">
    <property type="entry name" value="KISc"/>
    <property type="match status" value="1"/>
</dbReference>
<evidence type="ECO:0000256" key="3">
    <source>
        <dbReference type="ARBA" id="ARBA00022741"/>
    </source>
</evidence>
<evidence type="ECO:0000256" key="7">
    <source>
        <dbReference type="RuleBase" id="RU000394"/>
    </source>
</evidence>
<dbReference type="InterPro" id="IPR036961">
    <property type="entry name" value="Kinesin_motor_dom_sf"/>
</dbReference>
<dbReference type="GO" id="GO:0005874">
    <property type="term" value="C:microtubule"/>
    <property type="evidence" value="ECO:0007669"/>
    <property type="project" value="UniProtKB-KW"/>
</dbReference>
<keyword evidence="13" id="KW-1185">Reference proteome</keyword>
<dbReference type="OrthoDB" id="414940at2759"/>
<evidence type="ECO:0000256" key="8">
    <source>
        <dbReference type="SAM" id="Coils"/>
    </source>
</evidence>
<keyword evidence="7" id="KW-0493">Microtubule</keyword>
<dbReference type="Gene3D" id="3.40.850.10">
    <property type="entry name" value="Kinesin motor domain"/>
    <property type="match status" value="1"/>
</dbReference>
<feature type="signal peptide" evidence="10">
    <location>
        <begin position="1"/>
        <end position="16"/>
    </location>
</feature>
<dbReference type="GO" id="GO:0051231">
    <property type="term" value="P:spindle elongation"/>
    <property type="evidence" value="ECO:0007669"/>
    <property type="project" value="TreeGrafter"/>
</dbReference>
<comment type="similarity">
    <text evidence="6 7">Belongs to the TRAFAC class myosin-kinesin ATPase superfamily. Kinesin family.</text>
</comment>
<evidence type="ECO:0000259" key="11">
    <source>
        <dbReference type="PROSITE" id="PS50067"/>
    </source>
</evidence>
<gene>
    <name evidence="12" type="primary">KIF13B</name>
    <name evidence="12" type="ORF">SNEC2469_LOCUS27593</name>
</gene>
<keyword evidence="5 8" id="KW-0175">Coiled coil</keyword>
<dbReference type="GO" id="GO:0005737">
    <property type="term" value="C:cytoplasm"/>
    <property type="evidence" value="ECO:0007669"/>
    <property type="project" value="UniProtKB-SubCell"/>
</dbReference>
<dbReference type="InterPro" id="IPR027417">
    <property type="entry name" value="P-loop_NTPase"/>
</dbReference>
<evidence type="ECO:0000256" key="2">
    <source>
        <dbReference type="ARBA" id="ARBA00022490"/>
    </source>
</evidence>
<dbReference type="GO" id="GO:0008017">
    <property type="term" value="F:microtubule binding"/>
    <property type="evidence" value="ECO:0007669"/>
    <property type="project" value="InterPro"/>
</dbReference>
<dbReference type="PANTHER" id="PTHR47969">
    <property type="entry name" value="CHROMOSOME-ASSOCIATED KINESIN KIF4A-RELATED"/>
    <property type="match status" value="1"/>
</dbReference>
<evidence type="ECO:0000256" key="10">
    <source>
        <dbReference type="SAM" id="SignalP"/>
    </source>
</evidence>
<keyword evidence="4 6" id="KW-0067">ATP-binding</keyword>
<keyword evidence="10" id="KW-0732">Signal</keyword>
<accession>A0A813ADV3</accession>
<feature type="region of interest" description="Disordered" evidence="9">
    <location>
        <begin position="19"/>
        <end position="124"/>
    </location>
</feature>
<evidence type="ECO:0000256" key="5">
    <source>
        <dbReference type="ARBA" id="ARBA00023054"/>
    </source>
</evidence>
<dbReference type="Proteomes" id="UP000601435">
    <property type="component" value="Unassembled WGS sequence"/>
</dbReference>
<reference evidence="12" key="1">
    <citation type="submission" date="2021-02" db="EMBL/GenBank/DDBJ databases">
        <authorList>
            <person name="Dougan E. K."/>
            <person name="Rhodes N."/>
            <person name="Thang M."/>
            <person name="Chan C."/>
        </authorList>
    </citation>
    <scope>NUCLEOTIDE SEQUENCE</scope>
</reference>
<comment type="caution">
    <text evidence="12">The sequence shown here is derived from an EMBL/GenBank/DDBJ whole genome shotgun (WGS) entry which is preliminary data.</text>
</comment>
<evidence type="ECO:0000256" key="9">
    <source>
        <dbReference type="SAM" id="MobiDB-lite"/>
    </source>
</evidence>
<proteinExistence type="inferred from homology"/>
<evidence type="ECO:0000313" key="12">
    <source>
        <dbReference type="EMBL" id="CAE7864848.1"/>
    </source>
</evidence>
<dbReference type="Pfam" id="PF00225">
    <property type="entry name" value="Kinesin"/>
    <property type="match status" value="1"/>
</dbReference>
<evidence type="ECO:0000313" key="13">
    <source>
        <dbReference type="Proteomes" id="UP000601435"/>
    </source>
</evidence>
<dbReference type="InterPro" id="IPR019821">
    <property type="entry name" value="Kinesin_motor_CS"/>
</dbReference>
<evidence type="ECO:0000256" key="1">
    <source>
        <dbReference type="ARBA" id="ARBA00004496"/>
    </source>
</evidence>
<feature type="coiled-coil region" evidence="8">
    <location>
        <begin position="679"/>
        <end position="706"/>
    </location>
</feature>
<dbReference type="GO" id="GO:0005524">
    <property type="term" value="F:ATP binding"/>
    <property type="evidence" value="ECO:0007669"/>
    <property type="project" value="UniProtKB-UniRule"/>
</dbReference>
<evidence type="ECO:0000256" key="6">
    <source>
        <dbReference type="PROSITE-ProRule" id="PRU00283"/>
    </source>
</evidence>
<dbReference type="InterPro" id="IPR027640">
    <property type="entry name" value="Kinesin-like_fam"/>
</dbReference>
<dbReference type="PRINTS" id="PR00380">
    <property type="entry name" value="KINESINHEAVY"/>
</dbReference>
<dbReference type="GO" id="GO:0007052">
    <property type="term" value="P:mitotic spindle organization"/>
    <property type="evidence" value="ECO:0007669"/>
    <property type="project" value="TreeGrafter"/>
</dbReference>
<name>A0A813ADV3_9DINO</name>
<dbReference type="AlphaFoldDB" id="A0A813ADV3"/>
<organism evidence="12 13">
    <name type="scientific">Symbiodinium necroappetens</name>
    <dbReference type="NCBI Taxonomy" id="1628268"/>
    <lineage>
        <taxon>Eukaryota</taxon>
        <taxon>Sar</taxon>
        <taxon>Alveolata</taxon>
        <taxon>Dinophyceae</taxon>
        <taxon>Suessiales</taxon>
        <taxon>Symbiodiniaceae</taxon>
        <taxon>Symbiodinium</taxon>
    </lineage>
</organism>
<feature type="chain" id="PRO_5032375695" description="Kinesin-like protein" evidence="10">
    <location>
        <begin position="17"/>
        <end position="838"/>
    </location>
</feature>
<comment type="subcellular location">
    <subcellularLocation>
        <location evidence="1">Cytoplasm</location>
    </subcellularLocation>
</comment>
<dbReference type="PROSITE" id="PS50067">
    <property type="entry name" value="KINESIN_MOTOR_2"/>
    <property type="match status" value="1"/>
</dbReference>
<feature type="domain" description="Kinesin motor" evidence="11">
    <location>
        <begin position="199"/>
        <end position="537"/>
    </location>
</feature>
<dbReference type="PANTHER" id="PTHR47969:SF15">
    <property type="entry name" value="CHROMOSOME-ASSOCIATED KINESIN KIF4A-RELATED"/>
    <property type="match status" value="1"/>
</dbReference>
<feature type="binding site" evidence="6">
    <location>
        <begin position="274"/>
        <end position="281"/>
    </location>
    <ligand>
        <name>ATP</name>
        <dbReference type="ChEBI" id="CHEBI:30616"/>
    </ligand>
</feature>
<dbReference type="GO" id="GO:0007018">
    <property type="term" value="P:microtubule-based movement"/>
    <property type="evidence" value="ECO:0007669"/>
    <property type="project" value="InterPro"/>
</dbReference>
<keyword evidence="6 7" id="KW-0505">Motor protein</keyword>
<sequence length="838" mass="91663">MVCFSIVLNFVDACIASSPSRLTRPRSPHSLNRGTSCPPQGSLACRIGSPADASPFQSASARPDVRSTAWQARGEGGESTPKAQEIRSPVPKRRCMEGSKAASASPRNMRLGRGSGGGSAGGALQPRNELPKYVAVAGKRVPVPLLLRIAGLLPVASLPALRRTSAGFYRAIHARLSEDPAQVTALAAHLETKRLKSKRVWVLVRARPISDGISCIVIDRNKVNVSNTNGAPTSFFFDQAFDAAATQEQVCDYVSEQVLPHAINGEHICILAYGQTGSGKTYTMFGDFAPGPSPRDSASANQNQGVAFRAMSRLAEMMRSKGLDASNAPTVELSFLEVYNDNLYDLLDGSRQLPRLRSSEKHVVPQGLTRRRCELNEMEQQVHSWLREGAATRMVGKTVFNPRSSRSHAVVMLHLCWSQQTSSSRLRHLPGSTTRETRVYLVDLAGSERAGLHALGPEQLKEGEHINLSLSALGRVVGALASGKCEHVPYRDSALTWLLKDAITGSSARVCMVAAVHPSHPVETASTLRYARQYSALQNTTGSHASQLSSQVRDLQRRVDSLRHAFEKALAGDEHSIAWTRESLQGSVHCQPKANARQWLESHPTLSWTTAHQSKAAVRGQRRDRSGIGYITKIEEVVGGDEALARVCEVTFEGRHGRLPVVLWYPEVALEMVKPPSSLLEAMQKLDTAEAELNRLRGELQAARKDEAMRQQEWMATAQGKLPRPPPMRDTCAAEERKRILQGWAPRIGPSHVSRASQSVYCSKAWIRRLAQSLLLACVRLSVAARTCKHCLTYGNPQHVAASSANKRFWMVWTERASLSDSCLITKASSAELEASMF</sequence>
<evidence type="ECO:0000256" key="4">
    <source>
        <dbReference type="ARBA" id="ARBA00022840"/>
    </source>
</evidence>
<dbReference type="InterPro" id="IPR001752">
    <property type="entry name" value="Kinesin_motor_dom"/>
</dbReference>
<keyword evidence="3 6" id="KW-0547">Nucleotide-binding</keyword>